<keyword evidence="2" id="KW-1185">Reference proteome</keyword>
<dbReference type="EMBL" id="OU503055">
    <property type="protein sequence ID" value="CAI9784146.1"/>
    <property type="molecule type" value="Genomic_DNA"/>
</dbReference>
<sequence>MGIWGFFSSSTEAVKRNAPGLSLVKNSFTTSYNYGSIACRASYNYGSAACAKIGDMCGLQKLKQWLPGDKAQSRIGVVATNAALYTLHDSCRLGPGWLYRLAPDLLYRFVPGLLLNRSDPVMEDDAVWISICYPVEYEQSAEGGVVVSNIVSKTAKKVKRETLYKKPKSLEDRDIAPGKQFTGT</sequence>
<proteinExistence type="predicted"/>
<organism evidence="1 2">
    <name type="scientific">Fraxinus pennsylvanica</name>
    <dbReference type="NCBI Taxonomy" id="56036"/>
    <lineage>
        <taxon>Eukaryota</taxon>
        <taxon>Viridiplantae</taxon>
        <taxon>Streptophyta</taxon>
        <taxon>Embryophyta</taxon>
        <taxon>Tracheophyta</taxon>
        <taxon>Spermatophyta</taxon>
        <taxon>Magnoliopsida</taxon>
        <taxon>eudicotyledons</taxon>
        <taxon>Gunneridae</taxon>
        <taxon>Pentapetalae</taxon>
        <taxon>asterids</taxon>
        <taxon>lamiids</taxon>
        <taxon>Lamiales</taxon>
        <taxon>Oleaceae</taxon>
        <taxon>Oleeae</taxon>
        <taxon>Fraxinus</taxon>
    </lineage>
</organism>
<evidence type="ECO:0000313" key="1">
    <source>
        <dbReference type="EMBL" id="CAI9784146.1"/>
    </source>
</evidence>
<gene>
    <name evidence="1" type="ORF">FPE_LOCUS31576</name>
</gene>
<name>A0AAD2AD93_9LAMI</name>
<dbReference type="Proteomes" id="UP000834106">
    <property type="component" value="Chromosome 20"/>
</dbReference>
<dbReference type="AlphaFoldDB" id="A0AAD2AD93"/>
<accession>A0AAD2AD93</accession>
<reference evidence="1" key="1">
    <citation type="submission" date="2023-05" db="EMBL/GenBank/DDBJ databases">
        <authorList>
            <person name="Huff M."/>
        </authorList>
    </citation>
    <scope>NUCLEOTIDE SEQUENCE</scope>
</reference>
<evidence type="ECO:0000313" key="2">
    <source>
        <dbReference type="Proteomes" id="UP000834106"/>
    </source>
</evidence>
<protein>
    <submittedName>
        <fullName evidence="1">Uncharacterized protein</fullName>
    </submittedName>
</protein>